<dbReference type="EMBL" id="QJJY01000001">
    <property type="protein sequence ID" value="PXX41242.1"/>
    <property type="molecule type" value="Genomic_DNA"/>
</dbReference>
<reference evidence="2 3" key="1">
    <citation type="submission" date="2018-05" db="EMBL/GenBank/DDBJ databases">
        <title>Comparative genomics of bacterial root endophytes of switchgrass collected from native prairies over two seasons.</title>
        <authorList>
            <person name="Tang Y."/>
        </authorList>
    </citation>
    <scope>NUCLEOTIDE SEQUENCE [LARGE SCALE GENOMIC DNA]</scope>
    <source>
        <strain evidence="2 3">NFIX32</strain>
    </source>
</reference>
<sequence length="137" mass="15492">MKAEQQYRDAFERLKTNKPTRLPKGTAVTQNNVAREAGTDPSALRKSRFPSLIAEIQRHVATTSHPKAQSKRQSLLKQRKRNRTLKEQLVDASKQRDKLASLLLEADAMILELRDRLAAFEKQAPPSNVVPLPPRTS</sequence>
<feature type="region of interest" description="Disordered" evidence="1">
    <location>
        <begin position="59"/>
        <end position="82"/>
    </location>
</feature>
<dbReference type="Proteomes" id="UP000247755">
    <property type="component" value="Unassembled WGS sequence"/>
</dbReference>
<evidence type="ECO:0000256" key="1">
    <source>
        <dbReference type="SAM" id="MobiDB-lite"/>
    </source>
</evidence>
<proteinExistence type="predicted"/>
<evidence type="ECO:0000313" key="2">
    <source>
        <dbReference type="EMBL" id="PXX41242.1"/>
    </source>
</evidence>
<evidence type="ECO:0000313" key="3">
    <source>
        <dbReference type="Proteomes" id="UP000247755"/>
    </source>
</evidence>
<gene>
    <name evidence="2" type="ORF">NA66_1001852</name>
</gene>
<feature type="compositionally biased region" description="Polar residues" evidence="1">
    <location>
        <begin position="60"/>
        <end position="76"/>
    </location>
</feature>
<name>A0A318JLW7_BURPY</name>
<protein>
    <submittedName>
        <fullName evidence="2">Uncharacterized protein</fullName>
    </submittedName>
</protein>
<dbReference type="AlphaFoldDB" id="A0A318JLW7"/>
<dbReference type="RefSeq" id="WP_060304243.1">
    <property type="nucleotide sequence ID" value="NZ_QJJY01000001.1"/>
</dbReference>
<accession>A0A318JLW7</accession>
<comment type="caution">
    <text evidence="2">The sequence shown here is derived from an EMBL/GenBank/DDBJ whole genome shotgun (WGS) entry which is preliminary data.</text>
</comment>
<organism evidence="2 3">
    <name type="scientific">Burkholderia pyrrocinia</name>
    <name type="common">Pseudomonas pyrrocinia</name>
    <dbReference type="NCBI Taxonomy" id="60550"/>
    <lineage>
        <taxon>Bacteria</taxon>
        <taxon>Pseudomonadati</taxon>
        <taxon>Pseudomonadota</taxon>
        <taxon>Betaproteobacteria</taxon>
        <taxon>Burkholderiales</taxon>
        <taxon>Burkholderiaceae</taxon>
        <taxon>Burkholderia</taxon>
        <taxon>Burkholderia cepacia complex</taxon>
    </lineage>
</organism>